<evidence type="ECO:0000256" key="3">
    <source>
        <dbReference type="ARBA" id="ARBA00023015"/>
    </source>
</evidence>
<feature type="domain" description="BZIP" evidence="9">
    <location>
        <begin position="116"/>
        <end position="173"/>
    </location>
</feature>
<name>E9E7I2_METAQ</name>
<evidence type="ECO:0000256" key="6">
    <source>
        <dbReference type="ARBA" id="ARBA00023230"/>
    </source>
</evidence>
<evidence type="ECO:0000259" key="9">
    <source>
        <dbReference type="PROSITE" id="PS50217"/>
    </source>
</evidence>
<dbReference type="STRING" id="655827.E9E7I2"/>
<keyword evidence="3" id="KW-0805">Transcription regulation</keyword>
<dbReference type="PROSITE" id="PS50217">
    <property type="entry name" value="BZIP"/>
    <property type="match status" value="1"/>
</dbReference>
<proteinExistence type="inferred from homology"/>
<evidence type="ECO:0000313" key="11">
    <source>
        <dbReference type="Proteomes" id="UP000002499"/>
    </source>
</evidence>
<dbReference type="GO" id="GO:0005634">
    <property type="term" value="C:nucleus"/>
    <property type="evidence" value="ECO:0007669"/>
    <property type="project" value="UniProtKB-SubCell"/>
</dbReference>
<evidence type="ECO:0000256" key="8">
    <source>
        <dbReference type="SAM" id="MobiDB-lite"/>
    </source>
</evidence>
<keyword evidence="6" id="KW-0834">Unfolded protein response</keyword>
<evidence type="ECO:0000313" key="10">
    <source>
        <dbReference type="EMBL" id="EFY88092.1"/>
    </source>
</evidence>
<organism evidence="11">
    <name type="scientific">Metarhizium acridum (strain CQMa 102)</name>
    <dbReference type="NCBI Taxonomy" id="655827"/>
    <lineage>
        <taxon>Eukaryota</taxon>
        <taxon>Fungi</taxon>
        <taxon>Dikarya</taxon>
        <taxon>Ascomycota</taxon>
        <taxon>Pezizomycotina</taxon>
        <taxon>Sordariomycetes</taxon>
        <taxon>Hypocreomycetidae</taxon>
        <taxon>Hypocreales</taxon>
        <taxon>Clavicipitaceae</taxon>
        <taxon>Metarhizium</taxon>
    </lineage>
</organism>
<dbReference type="Proteomes" id="UP000002499">
    <property type="component" value="Unassembled WGS sequence"/>
</dbReference>
<dbReference type="PANTHER" id="PTHR46714">
    <property type="entry name" value="TRANSCRIPTIONAL ACTIVATOR HAC1"/>
    <property type="match status" value="1"/>
</dbReference>
<evidence type="ECO:0000256" key="1">
    <source>
        <dbReference type="ARBA" id="ARBA00004123"/>
    </source>
</evidence>
<accession>E9E7I2</accession>
<dbReference type="OMA" id="SPMIKFE"/>
<keyword evidence="5" id="KW-0804">Transcription</keyword>
<dbReference type="EMBL" id="GL698516">
    <property type="protein sequence ID" value="EFY88092.1"/>
    <property type="molecule type" value="Genomic_DNA"/>
</dbReference>
<dbReference type="OrthoDB" id="674948at2759"/>
<dbReference type="InterPro" id="IPR046347">
    <property type="entry name" value="bZIP_sf"/>
</dbReference>
<evidence type="ECO:0000256" key="2">
    <source>
        <dbReference type="ARBA" id="ARBA00007163"/>
    </source>
</evidence>
<feature type="compositionally biased region" description="Polar residues" evidence="8">
    <location>
        <begin position="38"/>
        <end position="52"/>
    </location>
</feature>
<dbReference type="InParanoid" id="E9E7I2"/>
<dbReference type="InterPro" id="IPR004827">
    <property type="entry name" value="bZIP"/>
</dbReference>
<dbReference type="GO" id="GO:0006986">
    <property type="term" value="P:response to unfolded protein"/>
    <property type="evidence" value="ECO:0007669"/>
    <property type="project" value="UniProtKB-KW"/>
</dbReference>
<gene>
    <name evidence="10" type="ORF">MAC_05830</name>
</gene>
<reference evidence="10 11" key="1">
    <citation type="journal article" date="2011" name="PLoS Genet.">
        <title>Genome sequencing and comparative transcriptomics of the model entomopathogenic fungi Metarhizium anisopliae and M. acridum.</title>
        <authorList>
            <person name="Gao Q."/>
            <person name="Jin K."/>
            <person name="Ying S.H."/>
            <person name="Zhang Y."/>
            <person name="Xiao G."/>
            <person name="Shang Y."/>
            <person name="Duan Z."/>
            <person name="Hu X."/>
            <person name="Xie X.Q."/>
            <person name="Zhou G."/>
            <person name="Peng G."/>
            <person name="Luo Z."/>
            <person name="Huang W."/>
            <person name="Wang B."/>
            <person name="Fang W."/>
            <person name="Wang S."/>
            <person name="Zhong Y."/>
            <person name="Ma L.J."/>
            <person name="St Leger R.J."/>
            <person name="Zhao G.P."/>
            <person name="Pei Y."/>
            <person name="Feng M.G."/>
            <person name="Xia Y."/>
            <person name="Wang C."/>
        </authorList>
    </citation>
    <scope>NUCLEOTIDE SEQUENCE [LARGE SCALE GENOMIC DNA]</scope>
    <source>
        <strain evidence="10 11">CQMa 102</strain>
    </source>
</reference>
<dbReference type="AlphaFoldDB" id="E9E7I2"/>
<feature type="compositionally biased region" description="Basic and acidic residues" evidence="8">
    <location>
        <begin position="110"/>
        <end position="124"/>
    </location>
</feature>
<dbReference type="HOGENOM" id="CLU_035741_1_0_1"/>
<protein>
    <submittedName>
        <fullName evidence="10">Transcriptional activator hac1</fullName>
    </submittedName>
</protein>
<dbReference type="SMART" id="SM00338">
    <property type="entry name" value="BRLZ"/>
    <property type="match status" value="1"/>
</dbReference>
<feature type="compositionally biased region" description="Low complexity" evidence="8">
    <location>
        <begin position="232"/>
        <end position="241"/>
    </location>
</feature>
<evidence type="ECO:0000256" key="7">
    <source>
        <dbReference type="ARBA" id="ARBA00023242"/>
    </source>
</evidence>
<keyword evidence="4" id="KW-0238">DNA-binding</keyword>
<comment type="similarity">
    <text evidence="2">Belongs to the bZIP family.</text>
</comment>
<evidence type="ECO:0000256" key="5">
    <source>
        <dbReference type="ARBA" id="ARBA00023163"/>
    </source>
</evidence>
<feature type="region of interest" description="Disordered" evidence="8">
    <location>
        <begin position="1"/>
        <end position="139"/>
    </location>
</feature>
<dbReference type="SUPFAM" id="SSF57959">
    <property type="entry name" value="Leucine zipper domain"/>
    <property type="match status" value="1"/>
</dbReference>
<dbReference type="GO" id="GO:0045944">
    <property type="term" value="P:positive regulation of transcription by RNA polymerase II"/>
    <property type="evidence" value="ECO:0007669"/>
    <property type="project" value="InterPro"/>
</dbReference>
<evidence type="ECO:0000256" key="4">
    <source>
        <dbReference type="ARBA" id="ARBA00023125"/>
    </source>
</evidence>
<keyword evidence="11" id="KW-1185">Reference proteome</keyword>
<dbReference type="GO" id="GO:0000981">
    <property type="term" value="F:DNA-binding transcription factor activity, RNA polymerase II-specific"/>
    <property type="evidence" value="ECO:0007669"/>
    <property type="project" value="InterPro"/>
</dbReference>
<sequence length="388" mass="41859">MALQQASPVVKFEASPTESFLSLPGDNYPSLFAPSTPPSTINPIDMMTPQSSSDDKQTPQLPAIKEETVATPAPEDNPASSEKKQTKKRKSWGQVLPEPKTNLPPRKRAKTEDEKEQRRVERVLRNRRAAQSSRERKRLEVEALEHRNKELEEMLSNAKLANYALLEELNRFRRDTGVVSRSSSPLNPLRDAPLSLSPELFSSQDGHNPLKDAAANLVDELINSTANPTVNPASLSPALSPVPDETQTDEASKEAQPAVSQVGEGAQVVPGLADSDVALLGMGSAAQDDAAFSLGDSFGLSKTPNTDRYVLESGLLASPSSTTLDDDYLAGDFATGLSGQSTFDPFNIDDFLNDEANHVASDIMAASDYAAADHGFEPKVHDAEIQVP</sequence>
<dbReference type="InterPro" id="IPR044280">
    <property type="entry name" value="Hac1/HY5"/>
</dbReference>
<keyword evidence="7" id="KW-0539">Nucleus</keyword>
<comment type="subcellular location">
    <subcellularLocation>
        <location evidence="1">Nucleus</location>
    </subcellularLocation>
</comment>
<dbReference type="eggNOG" id="ENOG502S526">
    <property type="taxonomic scope" value="Eukaryota"/>
</dbReference>
<feature type="region of interest" description="Disordered" evidence="8">
    <location>
        <begin position="228"/>
        <end position="267"/>
    </location>
</feature>
<dbReference type="GO" id="GO:0003677">
    <property type="term" value="F:DNA binding"/>
    <property type="evidence" value="ECO:0007669"/>
    <property type="project" value="UniProtKB-KW"/>
</dbReference>
<dbReference type="PANTHER" id="PTHR46714:SF6">
    <property type="entry name" value="TRANSCRIPTIONAL ACTIVATOR HAC1"/>
    <property type="match status" value="1"/>
</dbReference>
<dbReference type="CDD" id="cd14710">
    <property type="entry name" value="bZIP_HAC1-like"/>
    <property type="match status" value="1"/>
</dbReference>